<evidence type="ECO:0000313" key="1">
    <source>
        <dbReference type="EMBL" id="GFY25915.1"/>
    </source>
</evidence>
<protein>
    <submittedName>
        <fullName evidence="1">Uncharacterized protein</fullName>
    </submittedName>
</protein>
<dbReference type="Proteomes" id="UP000887159">
    <property type="component" value="Unassembled WGS sequence"/>
</dbReference>
<name>A0A8X6W0P7_TRICX</name>
<gene>
    <name evidence="1" type="ORF">TNCV_1916651</name>
</gene>
<organism evidence="1 2">
    <name type="scientific">Trichonephila clavipes</name>
    <name type="common">Golden silk orbweaver</name>
    <name type="synonym">Nephila clavipes</name>
    <dbReference type="NCBI Taxonomy" id="2585209"/>
    <lineage>
        <taxon>Eukaryota</taxon>
        <taxon>Metazoa</taxon>
        <taxon>Ecdysozoa</taxon>
        <taxon>Arthropoda</taxon>
        <taxon>Chelicerata</taxon>
        <taxon>Arachnida</taxon>
        <taxon>Araneae</taxon>
        <taxon>Araneomorphae</taxon>
        <taxon>Entelegynae</taxon>
        <taxon>Araneoidea</taxon>
        <taxon>Nephilidae</taxon>
        <taxon>Trichonephila</taxon>
    </lineage>
</organism>
<accession>A0A8X6W0P7</accession>
<keyword evidence="2" id="KW-1185">Reference proteome</keyword>
<proteinExistence type="predicted"/>
<dbReference type="EMBL" id="BMAU01021373">
    <property type="protein sequence ID" value="GFY25915.1"/>
    <property type="molecule type" value="Genomic_DNA"/>
</dbReference>
<evidence type="ECO:0000313" key="2">
    <source>
        <dbReference type="Proteomes" id="UP000887159"/>
    </source>
</evidence>
<dbReference type="AlphaFoldDB" id="A0A8X6W0P7"/>
<reference evidence="1" key="1">
    <citation type="submission" date="2020-08" db="EMBL/GenBank/DDBJ databases">
        <title>Multicomponent nature underlies the extraordinary mechanical properties of spider dragline silk.</title>
        <authorList>
            <person name="Kono N."/>
            <person name="Nakamura H."/>
            <person name="Mori M."/>
            <person name="Yoshida Y."/>
            <person name="Ohtoshi R."/>
            <person name="Malay A.D."/>
            <person name="Moran D.A.P."/>
            <person name="Tomita M."/>
            <person name="Numata K."/>
            <person name="Arakawa K."/>
        </authorList>
    </citation>
    <scope>NUCLEOTIDE SEQUENCE</scope>
</reference>
<comment type="caution">
    <text evidence="1">The sequence shown here is derived from an EMBL/GenBank/DDBJ whole genome shotgun (WGS) entry which is preliminary data.</text>
</comment>
<sequence length="97" mass="11054">MSPLQVHRQWFVVKGILYKGTLVGNLRCSRRRRIDKADISAPVSSRPMCCRLPGGSCTSFTAMRIRREALHNDVTFRCQLAVFRVVGCSLVHCFQTR</sequence>